<organism evidence="7 8">
    <name type="scientific">Ceratocystis pirilliformis</name>
    <dbReference type="NCBI Taxonomy" id="259994"/>
    <lineage>
        <taxon>Eukaryota</taxon>
        <taxon>Fungi</taxon>
        <taxon>Dikarya</taxon>
        <taxon>Ascomycota</taxon>
        <taxon>Pezizomycotina</taxon>
        <taxon>Sordariomycetes</taxon>
        <taxon>Hypocreomycetidae</taxon>
        <taxon>Microascales</taxon>
        <taxon>Ceratocystidaceae</taxon>
        <taxon>Ceratocystis</taxon>
    </lineage>
</organism>
<evidence type="ECO:0000256" key="2">
    <source>
        <dbReference type="ARBA" id="ARBA00022692"/>
    </source>
</evidence>
<keyword evidence="4" id="KW-0472">Membrane</keyword>
<accession>A0ABR3YQG3</accession>
<dbReference type="Gene3D" id="2.60.120.920">
    <property type="match status" value="1"/>
</dbReference>
<dbReference type="EMBL" id="JAWDJO010000193">
    <property type="protein sequence ID" value="KAL1890113.1"/>
    <property type="molecule type" value="Genomic_DNA"/>
</dbReference>
<dbReference type="InterPro" id="IPR003877">
    <property type="entry name" value="SPRY_dom"/>
</dbReference>
<feature type="compositionally biased region" description="Polar residues" evidence="5">
    <location>
        <begin position="1"/>
        <end position="12"/>
    </location>
</feature>
<comment type="subcellular location">
    <subcellularLocation>
        <location evidence="1">Membrane</location>
    </subcellularLocation>
</comment>
<dbReference type="CDD" id="cd12910">
    <property type="entry name" value="SPRY_SSH4_like"/>
    <property type="match status" value="1"/>
</dbReference>
<evidence type="ECO:0000256" key="3">
    <source>
        <dbReference type="ARBA" id="ARBA00022989"/>
    </source>
</evidence>
<name>A0ABR3YQG3_9PEZI</name>
<keyword evidence="2" id="KW-0812">Transmembrane</keyword>
<proteinExistence type="predicted"/>
<dbReference type="PANTHER" id="PTHR12864">
    <property type="entry name" value="RAN BINDING PROTEIN 9-RELATED"/>
    <property type="match status" value="1"/>
</dbReference>
<dbReference type="Proteomes" id="UP001583280">
    <property type="component" value="Unassembled WGS sequence"/>
</dbReference>
<gene>
    <name evidence="7" type="ORF">Cpir12675_005528</name>
</gene>
<evidence type="ECO:0000313" key="7">
    <source>
        <dbReference type="EMBL" id="KAL1890113.1"/>
    </source>
</evidence>
<dbReference type="InterPro" id="IPR035780">
    <property type="entry name" value="SPRY_Ssh4-like"/>
</dbReference>
<dbReference type="Pfam" id="PF00622">
    <property type="entry name" value="SPRY"/>
    <property type="match status" value="1"/>
</dbReference>
<sequence>MCFGSKQESADTSAPRPAKIGHSQSISLSIPVPATAKMPSSKSHQPTNQDVNSATTFMSSSQPPSQDYTAKSGLPPQHNPLQNFVPPPAPPPTHDSKGPSPAYVDYAPPNGPPPPAKEPEAWELAVPDTSLFPPPPAFFSGQDRSWTSNAEEVEANAGEDWCAQNPLQIDLAAPLYVSKVLQSRNYALRRPLSVSQAQNGLTGTSSASQAINTATGVWSLKTTKSERDTSWVAMPPVYSAELASTSQQPITTIYYEVKVNGPSGGGKPTVAIGYSALPYPDWRLPGWHRGSLAVHGDDGHRYINDRWGGMEFARPFSQGETVGLGMRFERVPGEVTGPPKVTCFFTRNGRLDGVWDLNEEDDSEVNISRIGLQGHHDLCYVVGAYQVVDVEIIFDPSKWRCDPYALSL</sequence>
<protein>
    <recommendedName>
        <fullName evidence="6">SPRY domain-containing protein</fullName>
    </recommendedName>
</protein>
<evidence type="ECO:0000256" key="1">
    <source>
        <dbReference type="ARBA" id="ARBA00004370"/>
    </source>
</evidence>
<feature type="compositionally biased region" description="Polar residues" evidence="5">
    <location>
        <begin position="38"/>
        <end position="69"/>
    </location>
</feature>
<comment type="caution">
    <text evidence="7">The sequence shown here is derived from an EMBL/GenBank/DDBJ whole genome shotgun (WGS) entry which is preliminary data.</text>
</comment>
<dbReference type="InterPro" id="IPR050618">
    <property type="entry name" value="Ubq-SigPath_Reg"/>
</dbReference>
<feature type="domain" description="SPRY" evidence="6">
    <location>
        <begin position="253"/>
        <end position="329"/>
    </location>
</feature>
<keyword evidence="8" id="KW-1185">Reference proteome</keyword>
<dbReference type="InterPro" id="IPR043136">
    <property type="entry name" value="B30.2/SPRY_sf"/>
</dbReference>
<dbReference type="InterPro" id="IPR013320">
    <property type="entry name" value="ConA-like_dom_sf"/>
</dbReference>
<evidence type="ECO:0000259" key="6">
    <source>
        <dbReference type="Pfam" id="PF00622"/>
    </source>
</evidence>
<evidence type="ECO:0000256" key="4">
    <source>
        <dbReference type="ARBA" id="ARBA00023136"/>
    </source>
</evidence>
<dbReference type="SUPFAM" id="SSF49899">
    <property type="entry name" value="Concanavalin A-like lectins/glucanases"/>
    <property type="match status" value="1"/>
</dbReference>
<reference evidence="7 8" key="1">
    <citation type="journal article" date="2024" name="IMA Fungus">
        <title>IMA Genome - F19 : A genome assembly and annotation guide to empower mycologists, including annotated draft genome sequences of Ceratocystis pirilliformis, Diaporthe australafricana, Fusarium ophioides, Paecilomyces lecythidis, and Sporothrix stenoceras.</title>
        <authorList>
            <person name="Aylward J."/>
            <person name="Wilson A.M."/>
            <person name="Visagie C.M."/>
            <person name="Spraker J."/>
            <person name="Barnes I."/>
            <person name="Buitendag C."/>
            <person name="Ceriani C."/>
            <person name="Del Mar Angel L."/>
            <person name="du Plessis D."/>
            <person name="Fuchs T."/>
            <person name="Gasser K."/>
            <person name="Kramer D."/>
            <person name="Li W."/>
            <person name="Munsamy K."/>
            <person name="Piso A."/>
            <person name="Price J.L."/>
            <person name="Sonnekus B."/>
            <person name="Thomas C."/>
            <person name="van der Nest A."/>
            <person name="van Dijk A."/>
            <person name="van Heerden A."/>
            <person name="van Vuuren N."/>
            <person name="Yilmaz N."/>
            <person name="Duong T.A."/>
            <person name="van der Merwe N.A."/>
            <person name="Wingfield M.J."/>
            <person name="Wingfield B.D."/>
        </authorList>
    </citation>
    <scope>NUCLEOTIDE SEQUENCE [LARGE SCALE GENOMIC DNA]</scope>
    <source>
        <strain evidence="7 8">CMW 12675</strain>
    </source>
</reference>
<evidence type="ECO:0000313" key="8">
    <source>
        <dbReference type="Proteomes" id="UP001583280"/>
    </source>
</evidence>
<feature type="region of interest" description="Disordered" evidence="5">
    <location>
        <begin position="1"/>
        <end position="152"/>
    </location>
</feature>
<keyword evidence="3" id="KW-1133">Transmembrane helix</keyword>
<evidence type="ECO:0000256" key="5">
    <source>
        <dbReference type="SAM" id="MobiDB-lite"/>
    </source>
</evidence>